<feature type="region of interest" description="Disordered" evidence="1">
    <location>
        <begin position="1094"/>
        <end position="1117"/>
    </location>
</feature>
<feature type="non-terminal residue" evidence="2">
    <location>
        <position position="2462"/>
    </location>
</feature>
<dbReference type="EMBL" id="JARKIK010006447">
    <property type="protein sequence ID" value="KAK8718475.1"/>
    <property type="molecule type" value="Genomic_DNA"/>
</dbReference>
<feature type="compositionally biased region" description="Acidic residues" evidence="1">
    <location>
        <begin position="920"/>
        <end position="930"/>
    </location>
</feature>
<keyword evidence="3" id="KW-1185">Reference proteome</keyword>
<comment type="caution">
    <text evidence="2">The sequence shown here is derived from an EMBL/GenBank/DDBJ whole genome shotgun (WGS) entry which is preliminary data.</text>
</comment>
<name>A0AAW0VPD9_CHEQU</name>
<feature type="region of interest" description="Disordered" evidence="1">
    <location>
        <begin position="689"/>
        <end position="783"/>
    </location>
</feature>
<feature type="region of interest" description="Disordered" evidence="1">
    <location>
        <begin position="267"/>
        <end position="295"/>
    </location>
</feature>
<evidence type="ECO:0000313" key="3">
    <source>
        <dbReference type="Proteomes" id="UP001445076"/>
    </source>
</evidence>
<feature type="region of interest" description="Disordered" evidence="1">
    <location>
        <begin position="1"/>
        <end position="29"/>
    </location>
</feature>
<feature type="compositionally biased region" description="Basic and acidic residues" evidence="1">
    <location>
        <begin position="897"/>
        <end position="910"/>
    </location>
</feature>
<feature type="region of interest" description="Disordered" evidence="1">
    <location>
        <begin position="2367"/>
        <end position="2400"/>
    </location>
</feature>
<organism evidence="2 3">
    <name type="scientific">Cherax quadricarinatus</name>
    <name type="common">Australian red claw crayfish</name>
    <dbReference type="NCBI Taxonomy" id="27406"/>
    <lineage>
        <taxon>Eukaryota</taxon>
        <taxon>Metazoa</taxon>
        <taxon>Ecdysozoa</taxon>
        <taxon>Arthropoda</taxon>
        <taxon>Crustacea</taxon>
        <taxon>Multicrustacea</taxon>
        <taxon>Malacostraca</taxon>
        <taxon>Eumalacostraca</taxon>
        <taxon>Eucarida</taxon>
        <taxon>Decapoda</taxon>
        <taxon>Pleocyemata</taxon>
        <taxon>Astacidea</taxon>
        <taxon>Parastacoidea</taxon>
        <taxon>Parastacidae</taxon>
        <taxon>Cherax</taxon>
    </lineage>
</organism>
<feature type="compositionally biased region" description="Basic and acidic residues" evidence="1">
    <location>
        <begin position="1657"/>
        <end position="1666"/>
    </location>
</feature>
<dbReference type="Proteomes" id="UP001445076">
    <property type="component" value="Unassembled WGS sequence"/>
</dbReference>
<feature type="compositionally biased region" description="Basic and acidic residues" evidence="1">
    <location>
        <begin position="1094"/>
        <end position="1109"/>
    </location>
</feature>
<evidence type="ECO:0000256" key="1">
    <source>
        <dbReference type="SAM" id="MobiDB-lite"/>
    </source>
</evidence>
<sequence>QRNKDNSESSSPNQITEDLKPEDFPDRHKYPVVQVPTVVQTELITPETEDKLINSSIDISNSSLGVNHSQDLKLSVPYNELKFIDGSSNLSTRWFKQTKNHAINNQKDIYNIELPNLKVSISNISKEESSYFTDSSFSSSKKETISVTEAVPERSEVKSALELNTTVISSAETSTSILDTKSVEKKSEEKSVIVAKPLSESVEQSVSYTKTVELSREENSVSDKNTGQIRSEKKNALNHKLISLKNKEIYTEADLKLNIFTSKEKSTLGPKPVIISKSEEKPDTDHKPPVSRSTEILAAVYSKPLASSEEKPLSYSEPVALSKEKSVLNPELIASSEKKTVPNTKTDVLSDEKCLLDTKLVAISENPVPHTEIVALSTEKLIQDTECVSSEEKPGSHTETIVTSKEKSILDTEFVASSEEKPTPSTDTVVASKEKSVLDTEHVVSSEEKTVHYTETDVLDNEKSILDSELVSSSEKERFPNTEIVVTSKEKSILDTELLASSEEKAVPNTAVASKEENILDTELVALGEEKPTPSTETVVSSKEKSILDTELVVSSDEKPVPSTETVVTGKEKSILDTELVSRNNQESYPDIDICTSEEKVISDIKSVISSEQKLLPDTNSTAVCEETFDPDNEPVTFSEEKSVLDIKPVSPSGEKLISYGKPVKLGDEKSALGTTPVESREANIVADIKPIALREEKSNQDTEPLTFNEEKSVLDTKPETLGKEKSVPSTKPVISGEEDTLQNTNPVTSSEKKSVPDTTPVEEKSDSDAKSHPDAKSDADSKFIAINEGKSISVTKPVTLYEDKSEPYTKSVAHKDEYDLETKPDEINDDKINQDTSLLLNKDISDLDIKPITLNKEKAVSTSDKTFEPDSKPIASGEDKSEPKTKHIALVEEIFDPERESASSEDKSALDTTHGLGEEVSEPDNEFDGSSEVKLVTNIKHISSEESVLDTKPFKLSKEKLALDTKIVTLAKEKSVPVTKLFVASEDICDPEKKLINFSKGSPVSKTKTFVTGKKQSDPQIELDTRSKDITFKHFVKSKDKFDPETNLVTLSKEKLKPHIISITLSEEKSDSSDSKILSLDIKSVAVGEERADSERGFFTSSKERSDPDTEPVWLDDKTSVPYPKYIISSEESIDTELLKLSEGTCGDLGEGKSIQDTKPFISLEKKSGTESIPVTISEKKYTPDTKPDHYLSGEKSAFDHEPTTSGNEKIADVTRPIVPRRKDDCTLDCKPDHSISKENLVSFQKPVLSVSEAKCTVSYIPALLRSEEQSSESSLDPAPYNLTKAKEERTSKETSNLIICKEQPTVETRSFDISNTANSFSELKNRESRTEGLKTFQPIIEEGPSSNLKSVDCNLEFISEAEIAEDNHKVISTLESGTTEHTCKSKSTSNLETQTTDSRTEVESNIGLRANELESTEYAGLKTKVKETECEVLTTFESKGSESVSKIGSAFEFKVSEANANVKTSSCEADKVRSSLRYTASEEVDIETKGESTEVESNIKEGEKEIATESNLGSEDISGTRVTQPKIHKKEIVLNSLGSVGNFALEVSKACIVSEKHQVSHTNVVNNKDVPLDLRPCVLSPDLISSVNIIHSVSEEKLAQESSGNQEVCHPLGAKPQTLVNPDQKLQDQSALSNIKDESLDRGNTAQESKTGVFESERERDPGTSEKVLVTEFSTTNKPEADCPTKTEDTLLNREIVSSGIVNKILSTLPNEKSYKENTPALLCVKDIHSDSETKDLREREEKPTGSQKLCTDEFFLTKLSATVIIDTLGCATPVIKTVAHDQEANIEPNIKQSKIVTSPIDVENRIPLKSERTEELLSTQRNSLDIQDSNIHTPYLFSGASQKIGQDITHELCKKEIVTNIFSSSKESDTIFSRDQFTSCSTSAVEQEAKPSTYASQPEVPCEKSVSSCLVSPKESEHLISLATATVQDNRNSIQGQQYINTQSTKEGDSLIDSSQTIKEEVYPDRLITAQEHLHPVNFLTATKKQYPVDSSKAVCVNSKSLKNTEVHSHSVKSATVQSVALSTAVTTADIHLDRNTELEPFVSAVITKHLGSCPAVSAVASKTEISQFEILTSKHLEAKTTETESSLNLGGVTTEREVCSSDSSSAIRTKSGPAFDTAVSNTEVCSVVSSVFCPLETAVTKTDVLPVGITTNPKGCTVNSTTITKESLSFKSTKSEICTAGSTEVTKTTFSQLDSRGDRIVSLSSVPSTQVAEAEVFPLVNTVSTRENTSSVPNVLCTEETKDSVIKRSKDISHVNREPADEFSYKVNVSEVDAEDGLDSNFAAQGSVSNSVRKDWPKPCIASAVDKAFDTQALYKESEYPNTNYYKEVTSHLNIALVKEDFSYIGELNPQKNLQQAYYPTTEIKRESENKSPDSEKGIFKGSGERTQEIESEDKESIDLHRAVNKNIKKLKEISSLVYQELDSVRTKVFERATPPDSSVTAADFSLGHCSGISLISE</sequence>
<gene>
    <name evidence="2" type="ORF">OTU49_014722</name>
</gene>
<feature type="compositionally biased region" description="Basic and acidic residues" evidence="1">
    <location>
        <begin position="709"/>
        <end position="727"/>
    </location>
</feature>
<feature type="compositionally biased region" description="Basic and acidic residues" evidence="1">
    <location>
        <begin position="859"/>
        <end position="886"/>
    </location>
</feature>
<accession>A0AAW0VPD9</accession>
<reference evidence="2 3" key="1">
    <citation type="journal article" date="2024" name="BMC Genomics">
        <title>Genome assembly of redclaw crayfish (Cherax quadricarinatus) provides insights into its immune adaptation and hypoxia tolerance.</title>
        <authorList>
            <person name="Liu Z."/>
            <person name="Zheng J."/>
            <person name="Li H."/>
            <person name="Fang K."/>
            <person name="Wang S."/>
            <person name="He J."/>
            <person name="Zhou D."/>
            <person name="Weng S."/>
            <person name="Chi M."/>
            <person name="Gu Z."/>
            <person name="He J."/>
            <person name="Li F."/>
            <person name="Wang M."/>
        </authorList>
    </citation>
    <scope>NUCLEOTIDE SEQUENCE [LARGE SCALE GENOMIC DNA]</scope>
    <source>
        <strain evidence="2">ZL_2023a</strain>
    </source>
</reference>
<protein>
    <submittedName>
        <fullName evidence="2">Uncharacterized protein</fullName>
    </submittedName>
</protein>
<feature type="region of interest" description="Disordered" evidence="1">
    <location>
        <begin position="859"/>
        <end position="932"/>
    </location>
</feature>
<feature type="compositionally biased region" description="Basic and acidic residues" evidence="1">
    <location>
        <begin position="277"/>
        <end position="288"/>
    </location>
</feature>
<proteinExistence type="predicted"/>
<feature type="region of interest" description="Disordered" evidence="1">
    <location>
        <begin position="415"/>
        <end position="434"/>
    </location>
</feature>
<evidence type="ECO:0000313" key="2">
    <source>
        <dbReference type="EMBL" id="KAK8718475.1"/>
    </source>
</evidence>
<feature type="compositionally biased region" description="Basic and acidic residues" evidence="1">
    <location>
        <begin position="17"/>
        <end position="29"/>
    </location>
</feature>
<feature type="non-terminal residue" evidence="2">
    <location>
        <position position="1"/>
    </location>
</feature>
<feature type="compositionally biased region" description="Basic and acidic residues" evidence="1">
    <location>
        <begin position="751"/>
        <end position="782"/>
    </location>
</feature>
<feature type="region of interest" description="Disordered" evidence="1">
    <location>
        <begin position="1603"/>
        <end position="1668"/>
    </location>
</feature>